<dbReference type="InterPro" id="IPR000843">
    <property type="entry name" value="HTH_LacI"/>
</dbReference>
<dbReference type="SUPFAM" id="SSF47413">
    <property type="entry name" value="lambda repressor-like DNA-binding domains"/>
    <property type="match status" value="1"/>
</dbReference>
<dbReference type="Gene3D" id="1.10.260.40">
    <property type="entry name" value="lambda repressor-like DNA-binding domains"/>
    <property type="match status" value="1"/>
</dbReference>
<keyword evidence="2" id="KW-0238">DNA-binding</keyword>
<dbReference type="PROSITE" id="PS00356">
    <property type="entry name" value="HTH_LACI_1"/>
    <property type="match status" value="1"/>
</dbReference>
<proteinExistence type="predicted"/>
<comment type="caution">
    <text evidence="5">The sequence shown here is derived from an EMBL/GenBank/DDBJ whole genome shotgun (WGS) entry which is preliminary data.</text>
</comment>
<dbReference type="EMBL" id="BMHO01000001">
    <property type="protein sequence ID" value="GGD41522.1"/>
    <property type="molecule type" value="Genomic_DNA"/>
</dbReference>
<keyword evidence="3" id="KW-0804">Transcription</keyword>
<dbReference type="Gene3D" id="3.40.50.2300">
    <property type="match status" value="2"/>
</dbReference>
<keyword evidence="1" id="KW-0805">Transcription regulation</keyword>
<dbReference type="SMART" id="SM00354">
    <property type="entry name" value="HTH_LACI"/>
    <property type="match status" value="1"/>
</dbReference>
<evidence type="ECO:0000259" key="4">
    <source>
        <dbReference type="PROSITE" id="PS50932"/>
    </source>
</evidence>
<dbReference type="CDD" id="cd01392">
    <property type="entry name" value="HTH_LacI"/>
    <property type="match status" value="1"/>
</dbReference>
<keyword evidence="6" id="KW-1185">Reference proteome</keyword>
<evidence type="ECO:0000313" key="6">
    <source>
        <dbReference type="Proteomes" id="UP000633205"/>
    </source>
</evidence>
<dbReference type="InterPro" id="IPR028082">
    <property type="entry name" value="Peripla_BP_I"/>
</dbReference>
<name>A0A916YDT8_9MICO</name>
<dbReference type="InterPro" id="IPR046335">
    <property type="entry name" value="LacI/GalR-like_sensor"/>
</dbReference>
<evidence type="ECO:0000256" key="3">
    <source>
        <dbReference type="ARBA" id="ARBA00023163"/>
    </source>
</evidence>
<dbReference type="PANTHER" id="PTHR30146">
    <property type="entry name" value="LACI-RELATED TRANSCRIPTIONAL REPRESSOR"/>
    <property type="match status" value="1"/>
</dbReference>
<feature type="domain" description="HTH lacI-type" evidence="4">
    <location>
        <begin position="46"/>
        <end position="100"/>
    </location>
</feature>
<dbReference type="PROSITE" id="PS50932">
    <property type="entry name" value="HTH_LACI_2"/>
    <property type="match status" value="1"/>
</dbReference>
<dbReference type="AlphaFoldDB" id="A0A916YDT8"/>
<dbReference type="SUPFAM" id="SSF53822">
    <property type="entry name" value="Periplasmic binding protein-like I"/>
    <property type="match status" value="1"/>
</dbReference>
<dbReference type="GO" id="GO:0003700">
    <property type="term" value="F:DNA-binding transcription factor activity"/>
    <property type="evidence" value="ECO:0007669"/>
    <property type="project" value="TreeGrafter"/>
</dbReference>
<evidence type="ECO:0000256" key="2">
    <source>
        <dbReference type="ARBA" id="ARBA00023125"/>
    </source>
</evidence>
<dbReference type="GO" id="GO:0000976">
    <property type="term" value="F:transcription cis-regulatory region binding"/>
    <property type="evidence" value="ECO:0007669"/>
    <property type="project" value="TreeGrafter"/>
</dbReference>
<organism evidence="5 6">
    <name type="scientific">Microbacterium faecale</name>
    <dbReference type="NCBI Taxonomy" id="1804630"/>
    <lineage>
        <taxon>Bacteria</taxon>
        <taxon>Bacillati</taxon>
        <taxon>Actinomycetota</taxon>
        <taxon>Actinomycetes</taxon>
        <taxon>Micrococcales</taxon>
        <taxon>Microbacteriaceae</taxon>
        <taxon>Microbacterium</taxon>
    </lineage>
</organism>
<sequence>MFTLSREPRNNITDCGAIAPIGVAPRVSEEMLDEDTLSTVTNSRPPSMADVAALAGVSHQTVSRVLNGNAHVRPETRDRVASAIDQLGYRRNQAARTLVTSRSATIGIVATNTTHFGPASTVLAIELAARQADLFVSIATLTSWAPRDVASAIDQLMSQGVDGIVVVAPIADVARELDRLSTRIPIVAVAARRNAPTDSAVAYVSVDQHAGASRATRHLLDLGHTKLAHIAGPPGWFDATERARGFAEQAATSGAQTMTVRADGWDARCGFEAGLRLVDEVTAGRVTAVVAGNDYLALGAIRALGERRIRVPHDVSIVGFDDIDGSAFLVPALTTVHQPFADLGGVAIDTLLGRHAPAQIVPEVVVRESATLARS</sequence>
<evidence type="ECO:0000313" key="5">
    <source>
        <dbReference type="EMBL" id="GGD41522.1"/>
    </source>
</evidence>
<accession>A0A916YDT8</accession>
<dbReference type="Proteomes" id="UP000633205">
    <property type="component" value="Unassembled WGS sequence"/>
</dbReference>
<evidence type="ECO:0000256" key="1">
    <source>
        <dbReference type="ARBA" id="ARBA00023015"/>
    </source>
</evidence>
<reference evidence="5" key="1">
    <citation type="journal article" date="2014" name="Int. J. Syst. Evol. Microbiol.">
        <title>Complete genome sequence of Corynebacterium casei LMG S-19264T (=DSM 44701T), isolated from a smear-ripened cheese.</title>
        <authorList>
            <consortium name="US DOE Joint Genome Institute (JGI-PGF)"/>
            <person name="Walter F."/>
            <person name="Albersmeier A."/>
            <person name="Kalinowski J."/>
            <person name="Ruckert C."/>
        </authorList>
    </citation>
    <scope>NUCLEOTIDE SEQUENCE</scope>
    <source>
        <strain evidence="5">CGMCC 1.15152</strain>
    </source>
</reference>
<gene>
    <name evidence="5" type="ORF">GCM10010915_23100</name>
</gene>
<reference evidence="5" key="2">
    <citation type="submission" date="2020-09" db="EMBL/GenBank/DDBJ databases">
        <authorList>
            <person name="Sun Q."/>
            <person name="Zhou Y."/>
        </authorList>
    </citation>
    <scope>NUCLEOTIDE SEQUENCE</scope>
    <source>
        <strain evidence="5">CGMCC 1.15152</strain>
    </source>
</reference>
<dbReference type="Pfam" id="PF13377">
    <property type="entry name" value="Peripla_BP_3"/>
    <property type="match status" value="1"/>
</dbReference>
<dbReference type="InterPro" id="IPR010982">
    <property type="entry name" value="Lambda_DNA-bd_dom_sf"/>
</dbReference>
<dbReference type="CDD" id="cd01574">
    <property type="entry name" value="PBP1_LacI"/>
    <property type="match status" value="1"/>
</dbReference>
<dbReference type="Pfam" id="PF00356">
    <property type="entry name" value="LacI"/>
    <property type="match status" value="1"/>
</dbReference>
<dbReference type="PANTHER" id="PTHR30146:SF109">
    <property type="entry name" value="HTH-TYPE TRANSCRIPTIONAL REGULATOR GALS"/>
    <property type="match status" value="1"/>
</dbReference>
<protein>
    <submittedName>
        <fullName evidence="5">LacI family transcriptional regulator</fullName>
    </submittedName>
</protein>